<comment type="caution">
    <text evidence="1">The sequence shown here is derived from an EMBL/GenBank/DDBJ whole genome shotgun (WGS) entry which is preliminary data.</text>
</comment>
<reference evidence="1 2" key="1">
    <citation type="journal article" date="2019" name="Genome Biol. Evol.">
        <title>Insights into the evolution of the New World diploid cottons (Gossypium, subgenus Houzingenia) based on genome sequencing.</title>
        <authorList>
            <person name="Grover C.E."/>
            <person name="Arick M.A. 2nd"/>
            <person name="Thrash A."/>
            <person name="Conover J.L."/>
            <person name="Sanders W.S."/>
            <person name="Peterson D.G."/>
            <person name="Frelichowski J.E."/>
            <person name="Scheffler J.A."/>
            <person name="Scheffler B.E."/>
            <person name="Wendel J.F."/>
        </authorList>
    </citation>
    <scope>NUCLEOTIDE SEQUENCE [LARGE SCALE GENOMIC DNA]</scope>
    <source>
        <strain evidence="1">4</strain>
        <tissue evidence="1">Leaf</tissue>
    </source>
</reference>
<sequence length="177" mass="19507">MDFNTDSGIREKFARMAVYVNLAEPLVFQAVWSCKRGMPKDFHCFEPFGGVRSNDEPENGSGAPSSNKKDKVHISTAFLNPNFIGPVRVKVLLKERVFNTGSGKGGKAESNRNGKILKKTIRGHKDRFKAIGNSRTPLSDTINFMAKFISFQIDVVDDTGTLPRNGKGLGSLPFAKQ</sequence>
<organism evidence="1 2">
    <name type="scientific">Gossypium laxum</name>
    <dbReference type="NCBI Taxonomy" id="34288"/>
    <lineage>
        <taxon>Eukaryota</taxon>
        <taxon>Viridiplantae</taxon>
        <taxon>Streptophyta</taxon>
        <taxon>Embryophyta</taxon>
        <taxon>Tracheophyta</taxon>
        <taxon>Spermatophyta</taxon>
        <taxon>Magnoliopsida</taxon>
        <taxon>eudicotyledons</taxon>
        <taxon>Gunneridae</taxon>
        <taxon>Pentapetalae</taxon>
        <taxon>rosids</taxon>
        <taxon>malvids</taxon>
        <taxon>Malvales</taxon>
        <taxon>Malvaceae</taxon>
        <taxon>Malvoideae</taxon>
        <taxon>Gossypium</taxon>
    </lineage>
</organism>
<evidence type="ECO:0000313" key="1">
    <source>
        <dbReference type="EMBL" id="MBA0707889.1"/>
    </source>
</evidence>
<gene>
    <name evidence="1" type="ORF">Golax_019898</name>
</gene>
<keyword evidence="2" id="KW-1185">Reference proteome</keyword>
<dbReference type="AlphaFoldDB" id="A0A7J8Z9H4"/>
<protein>
    <submittedName>
        <fullName evidence="1">Uncharacterized protein</fullName>
    </submittedName>
</protein>
<proteinExistence type="predicted"/>
<name>A0A7J8Z9H4_9ROSI</name>
<evidence type="ECO:0000313" key="2">
    <source>
        <dbReference type="Proteomes" id="UP000593574"/>
    </source>
</evidence>
<dbReference type="EMBL" id="JABEZV010000003">
    <property type="protein sequence ID" value="MBA0707889.1"/>
    <property type="molecule type" value="Genomic_DNA"/>
</dbReference>
<dbReference type="Proteomes" id="UP000593574">
    <property type="component" value="Unassembled WGS sequence"/>
</dbReference>
<accession>A0A7J8Z9H4</accession>